<evidence type="ECO:0000256" key="2">
    <source>
        <dbReference type="SAM" id="MobiDB-lite"/>
    </source>
</evidence>
<dbReference type="Gene3D" id="1.20.910.10">
    <property type="entry name" value="Heme oxygenase-like"/>
    <property type="match status" value="1"/>
</dbReference>
<dbReference type="PIRSF" id="PIRSF003170">
    <property type="entry name" value="Pet18p"/>
    <property type="match status" value="1"/>
</dbReference>
<name>A0ABT6ZQY5_9ACTN</name>
<dbReference type="RefSeq" id="WP_274039295.1">
    <property type="nucleotide sequence ID" value="NZ_JANCPR020000004.1"/>
</dbReference>
<feature type="region of interest" description="Disordered" evidence="2">
    <location>
        <begin position="1"/>
        <end position="23"/>
    </location>
</feature>
<comment type="function">
    <text evidence="1">Catalyzes an amino-pyrimidine hydrolysis reaction at the C5' of the pyrimidine moiety of thiamine compounds, a reaction that is part of a thiamine salvage pathway. Thus, catalyzes the conversion of 4-amino-5-aminomethyl-2-methylpyrimidine to 4-amino-5-hydroxymethyl-2-methylpyrimidine (HMP).</text>
</comment>
<dbReference type="SUPFAM" id="SSF48613">
    <property type="entry name" value="Heme oxygenase-like"/>
    <property type="match status" value="1"/>
</dbReference>
<evidence type="ECO:0000256" key="1">
    <source>
        <dbReference type="PIRNR" id="PIRNR003170"/>
    </source>
</evidence>
<sequence>MSAVPAPRSTPPPAAGRPGPLSARLRSRNKDIWEEALGMRFVHDVTTDALSDAVFARYLLFEREFVDTAARLAGAAVREAPTAQALAGHSRSLHALVTDQYAYFTRALETTGVPEVGQQAQEQAAVLTDVVLEAADTLGYPGIVTCMYAAESLYGTWCAAAERTPSARAEVADWVHLHTVAPFTTQLRFLEAEADALEILPETEEDLVALFGRVLTAELRFHDAAYLD</sequence>
<comment type="pathway">
    <text evidence="1">Cofactor biosynthesis; thiamine diphosphate biosynthesis.</text>
</comment>
<keyword evidence="4" id="KW-1185">Reference proteome</keyword>
<comment type="catalytic activity">
    <reaction evidence="1">
        <text>4-amino-5-aminomethyl-2-methylpyrimidine + H2O = 4-amino-5-hydroxymethyl-2-methylpyrimidine + NH4(+)</text>
        <dbReference type="Rhea" id="RHEA:31799"/>
        <dbReference type="ChEBI" id="CHEBI:15377"/>
        <dbReference type="ChEBI" id="CHEBI:16892"/>
        <dbReference type="ChEBI" id="CHEBI:28938"/>
        <dbReference type="ChEBI" id="CHEBI:63416"/>
        <dbReference type="EC" id="3.5.99.2"/>
    </reaction>
</comment>
<accession>A0ABT6ZQY5</accession>
<evidence type="ECO:0000313" key="3">
    <source>
        <dbReference type="EMBL" id="MDJ1131477.1"/>
    </source>
</evidence>
<keyword evidence="1" id="KW-0378">Hydrolase</keyword>
<dbReference type="InterPro" id="IPR026285">
    <property type="entry name" value="TenA_E"/>
</dbReference>
<comment type="caution">
    <text evidence="3">The sequence shown here is derived from an EMBL/GenBank/DDBJ whole genome shotgun (WGS) entry which is preliminary data.</text>
</comment>
<dbReference type="Proteomes" id="UP001214441">
    <property type="component" value="Unassembled WGS sequence"/>
</dbReference>
<dbReference type="InterPro" id="IPR016084">
    <property type="entry name" value="Haem_Oase-like_multi-hlx"/>
</dbReference>
<evidence type="ECO:0000313" key="4">
    <source>
        <dbReference type="Proteomes" id="UP001214441"/>
    </source>
</evidence>
<dbReference type="EMBL" id="JANCPR020000004">
    <property type="protein sequence ID" value="MDJ1131477.1"/>
    <property type="molecule type" value="Genomic_DNA"/>
</dbReference>
<protein>
    <recommendedName>
        <fullName evidence="1">Aminopyrimidine aminohydrolase</fullName>
        <ecNumber evidence="1">3.5.99.2</ecNumber>
    </recommendedName>
</protein>
<proteinExistence type="inferred from homology"/>
<dbReference type="EC" id="3.5.99.2" evidence="1"/>
<gene>
    <name evidence="3" type="ORF">NMN56_005795</name>
</gene>
<reference evidence="3 4" key="1">
    <citation type="submission" date="2023-05" db="EMBL/GenBank/DDBJ databases">
        <title>Streptantibioticus silvisoli sp. nov., acidotolerant actinomycetes 1 from pine litter.</title>
        <authorList>
            <person name="Swiecimska M."/>
            <person name="Golinska P."/>
            <person name="Sangal V."/>
            <person name="Wachnowicz B."/>
            <person name="Goodfellow M."/>
        </authorList>
    </citation>
    <scope>NUCLEOTIDE SEQUENCE [LARGE SCALE GENOMIC DNA]</scope>
    <source>
        <strain evidence="3 4">DSM 42109</strain>
    </source>
</reference>
<organism evidence="3 4">
    <name type="scientific">Streptomyces iconiensis</name>
    <dbReference type="NCBI Taxonomy" id="1384038"/>
    <lineage>
        <taxon>Bacteria</taxon>
        <taxon>Bacillati</taxon>
        <taxon>Actinomycetota</taxon>
        <taxon>Actinomycetes</taxon>
        <taxon>Kitasatosporales</taxon>
        <taxon>Streptomycetaceae</taxon>
        <taxon>Streptomyces</taxon>
    </lineage>
</organism>
<dbReference type="CDD" id="cd19358">
    <property type="entry name" value="TenA_E_Spr0628-like"/>
    <property type="match status" value="1"/>
</dbReference>
<comment type="similarity">
    <text evidence="1">Belongs to the TenA family.</text>
</comment>
<comment type="catalytic activity">
    <reaction evidence="1">
        <text>thiamine + H2O = 5-(2-hydroxyethyl)-4-methylthiazole + 4-amino-5-hydroxymethyl-2-methylpyrimidine + H(+)</text>
        <dbReference type="Rhea" id="RHEA:17509"/>
        <dbReference type="ChEBI" id="CHEBI:15377"/>
        <dbReference type="ChEBI" id="CHEBI:15378"/>
        <dbReference type="ChEBI" id="CHEBI:16892"/>
        <dbReference type="ChEBI" id="CHEBI:17957"/>
        <dbReference type="ChEBI" id="CHEBI:18385"/>
        <dbReference type="EC" id="3.5.99.2"/>
    </reaction>
</comment>
<keyword evidence="1" id="KW-0784">Thiamine biosynthesis</keyword>